<dbReference type="PhylomeDB" id="A0A0G4FQG0"/>
<keyword evidence="4" id="KW-1185">Reference proteome</keyword>
<organism evidence="3 4">
    <name type="scientific">Vitrella brassicaformis (strain CCMP3155)</name>
    <dbReference type="NCBI Taxonomy" id="1169540"/>
    <lineage>
        <taxon>Eukaryota</taxon>
        <taxon>Sar</taxon>
        <taxon>Alveolata</taxon>
        <taxon>Colpodellida</taxon>
        <taxon>Vitrellaceae</taxon>
        <taxon>Vitrella</taxon>
    </lineage>
</organism>
<evidence type="ECO:0008006" key="5">
    <source>
        <dbReference type="Google" id="ProtNLM"/>
    </source>
</evidence>
<sequence>MPHQGSARYCCCSLTWLTACLFGWPSPSGPEHQAPPTHRRDDPEGQESTGRAARGVMMAAMFESPSPAVPLHNVLEYESRRHDDDDEAEQPATAATAALSHHAALQASTGGNTPTAPRSTPPSAESSHAAATSAAPASTTAPDAPAVAPEPCHAASTTAPAAGGETSSNVAAAGEANNAPERAPLLPDLVINVLAYLPFPSLVLARLPPSVLEQVCKLHTRLIIDASTHEGVEAWGRMLPQRARQLGQLAINVSTIMMRHPGFFPEWGLAALVAFVGGQAAGRAEAAAQEGSGIQGASLKAVSFEGVPLPVRPGPFRAPPVAPVPSAGARTRLEALTSISGLLQAHHPLADRWLMPSLIDVSGPGCDGEMTSAFLRLSTTITRIGSSSTPTEKAELLERLPLATREGDRLVAPLSHLETIGTLRVSRDAVQMRQEFDRLETVMLARNCPRSSIKVTIDFDIDAFEGVDGSFLPLLAAIQAFFRTFAAGPTISIANERFSFNLDVLIYLPASTSTFVRDSLVKLGNEATDVLWKLRAQHLHDAQDAHSLFREPSPAATDVSRRLTFPRAAKFCLEDANGFFPDPPLPEVMPAILNYLPLSIGADSSHLVIDSSAGCEVGRQLTGCMTGINELSVWKAVDVHFVHSILLAIGGGMAMEKVYFSVIRGSGGLWLGADIYPSIKDLNVCIESASDIPSLLEVRGLETVSFRAMRPDLMARAGLHQLRDHGRTYEGFTVAWHLNKVTLSKAAGRGGRGRGSGGWRGRGRGRGRGR</sequence>
<dbReference type="EMBL" id="CDMY01000480">
    <property type="protein sequence ID" value="CEM16673.1"/>
    <property type="molecule type" value="Genomic_DNA"/>
</dbReference>
<feature type="signal peptide" evidence="2">
    <location>
        <begin position="1"/>
        <end position="23"/>
    </location>
</feature>
<feature type="region of interest" description="Disordered" evidence="1">
    <location>
        <begin position="80"/>
        <end position="167"/>
    </location>
</feature>
<evidence type="ECO:0000313" key="3">
    <source>
        <dbReference type="EMBL" id="CEM16673.1"/>
    </source>
</evidence>
<dbReference type="AlphaFoldDB" id="A0A0G4FQG0"/>
<feature type="region of interest" description="Disordered" evidence="1">
    <location>
        <begin position="28"/>
        <end position="50"/>
    </location>
</feature>
<accession>A0A0G4FQG0</accession>
<feature type="compositionally biased region" description="Gly residues" evidence="1">
    <location>
        <begin position="748"/>
        <end position="760"/>
    </location>
</feature>
<name>A0A0G4FQG0_VITBC</name>
<reference evidence="3 4" key="1">
    <citation type="submission" date="2014-11" db="EMBL/GenBank/DDBJ databases">
        <authorList>
            <person name="Zhu J."/>
            <person name="Qi W."/>
            <person name="Song R."/>
        </authorList>
    </citation>
    <scope>NUCLEOTIDE SEQUENCE [LARGE SCALE GENOMIC DNA]</scope>
</reference>
<evidence type="ECO:0000313" key="4">
    <source>
        <dbReference type="Proteomes" id="UP000041254"/>
    </source>
</evidence>
<dbReference type="InParanoid" id="A0A0G4FQG0"/>
<proteinExistence type="predicted"/>
<evidence type="ECO:0000256" key="1">
    <source>
        <dbReference type="SAM" id="MobiDB-lite"/>
    </source>
</evidence>
<keyword evidence="2" id="KW-0732">Signal</keyword>
<feature type="chain" id="PRO_5005189611" description="F-box domain-containing protein" evidence="2">
    <location>
        <begin position="24"/>
        <end position="770"/>
    </location>
</feature>
<feature type="compositionally biased region" description="Polar residues" evidence="1">
    <location>
        <begin position="155"/>
        <end position="167"/>
    </location>
</feature>
<dbReference type="Proteomes" id="UP000041254">
    <property type="component" value="Unassembled WGS sequence"/>
</dbReference>
<feature type="region of interest" description="Disordered" evidence="1">
    <location>
        <begin position="746"/>
        <end position="770"/>
    </location>
</feature>
<dbReference type="VEuPathDB" id="CryptoDB:Vbra_15969"/>
<feature type="compositionally biased region" description="Basic residues" evidence="1">
    <location>
        <begin position="761"/>
        <end position="770"/>
    </location>
</feature>
<protein>
    <recommendedName>
        <fullName evidence="5">F-box domain-containing protein</fullName>
    </recommendedName>
</protein>
<evidence type="ECO:0000256" key="2">
    <source>
        <dbReference type="SAM" id="SignalP"/>
    </source>
</evidence>
<feature type="compositionally biased region" description="Low complexity" evidence="1">
    <location>
        <begin position="90"/>
        <end position="149"/>
    </location>
</feature>
<gene>
    <name evidence="3" type="ORF">Vbra_15969</name>
</gene>